<organism evidence="2 3">
    <name type="scientific">Brassica cretica</name>
    <name type="common">Mustard</name>
    <dbReference type="NCBI Taxonomy" id="69181"/>
    <lineage>
        <taxon>Eukaryota</taxon>
        <taxon>Viridiplantae</taxon>
        <taxon>Streptophyta</taxon>
        <taxon>Embryophyta</taxon>
        <taxon>Tracheophyta</taxon>
        <taxon>Spermatophyta</taxon>
        <taxon>Magnoliopsida</taxon>
        <taxon>eudicotyledons</taxon>
        <taxon>Gunneridae</taxon>
        <taxon>Pentapetalae</taxon>
        <taxon>rosids</taxon>
        <taxon>malvids</taxon>
        <taxon>Brassicales</taxon>
        <taxon>Brassicaceae</taxon>
        <taxon>Brassiceae</taxon>
        <taxon>Brassica</taxon>
    </lineage>
</organism>
<feature type="region of interest" description="Disordered" evidence="1">
    <location>
        <begin position="1"/>
        <end position="23"/>
    </location>
</feature>
<sequence>MTADSKQSLNASMEPARQKTATQDSKIVFKLNKLLGDETETFAPFTERRYNGKRLSS</sequence>
<evidence type="ECO:0000313" key="2">
    <source>
        <dbReference type="EMBL" id="KAF3528468.1"/>
    </source>
</evidence>
<evidence type="ECO:0000256" key="1">
    <source>
        <dbReference type="SAM" id="MobiDB-lite"/>
    </source>
</evidence>
<gene>
    <name evidence="2" type="ORF">DY000_02037673</name>
</gene>
<name>A0ABQ7B889_BRACR</name>
<dbReference type="EMBL" id="QGKV02001507">
    <property type="protein sequence ID" value="KAF3528468.1"/>
    <property type="molecule type" value="Genomic_DNA"/>
</dbReference>
<keyword evidence="3" id="KW-1185">Reference proteome</keyword>
<dbReference type="Proteomes" id="UP000266723">
    <property type="component" value="Unassembled WGS sequence"/>
</dbReference>
<feature type="compositionally biased region" description="Polar residues" evidence="1">
    <location>
        <begin position="1"/>
        <end position="11"/>
    </location>
</feature>
<accession>A0ABQ7B889</accession>
<evidence type="ECO:0000313" key="3">
    <source>
        <dbReference type="Proteomes" id="UP000266723"/>
    </source>
</evidence>
<proteinExistence type="predicted"/>
<protein>
    <submittedName>
        <fullName evidence="2">Uncharacterized protein</fullName>
    </submittedName>
</protein>
<comment type="caution">
    <text evidence="2">The sequence shown here is derived from an EMBL/GenBank/DDBJ whole genome shotgun (WGS) entry which is preliminary data.</text>
</comment>
<reference evidence="2 3" key="1">
    <citation type="journal article" date="2020" name="BMC Genomics">
        <title>Intraspecific diversification of the crop wild relative Brassica cretica Lam. using demographic model selection.</title>
        <authorList>
            <person name="Kioukis A."/>
            <person name="Michalopoulou V.A."/>
            <person name="Briers L."/>
            <person name="Pirintsos S."/>
            <person name="Studholme D.J."/>
            <person name="Pavlidis P."/>
            <person name="Sarris P.F."/>
        </authorList>
    </citation>
    <scope>NUCLEOTIDE SEQUENCE [LARGE SCALE GENOMIC DNA]</scope>
    <source>
        <strain evidence="3">cv. PFS-1207/04</strain>
    </source>
</reference>